<dbReference type="Pfam" id="PF05954">
    <property type="entry name" value="Phage_GPD"/>
    <property type="match status" value="1"/>
</dbReference>
<dbReference type="Proteomes" id="UP000182894">
    <property type="component" value="Unassembled WGS sequence"/>
</dbReference>
<dbReference type="STRING" id="89065.SAMN05216605_103326"/>
<dbReference type="RefSeq" id="WP_074752000.1">
    <property type="nucleotide sequence ID" value="NZ_FNCO01000003.1"/>
</dbReference>
<evidence type="ECO:0000313" key="2">
    <source>
        <dbReference type="Proteomes" id="UP000182894"/>
    </source>
</evidence>
<sequence>MHPFVNAPHLLLELNRPKRMLDVLTCKGGETYNRPYSFQLEVVVPLGATLDAHELLFSPAFLHLKNAPSGIHGHIQSIVRSTTEFVFGDLSRVRPRHYLITLGPRLGLMAYRHNRRIFQDMTAQQIITQVLSEHGIDDTAYLWQRKQPCQVRDYCAQYSESDLQLVQRLCDEENVHYHFEHTRNRHVVVFTDTPDIAAVSLPPADAVADDSQGEQARTMPPRSSVQRACVVGRLFEPVMLDARGRLKVRFEWGNQGDGARFNECWIPVDPALRSIDDPWWGGMEVMVSFRDDNPDDPFVTHRLWDPDINPLVQGAPASAPPGGITARVDRCTFLGDSQQFSIDDELTVQLAENNEVQFQVGSSQVTLDADTLTLTGSRVVLSCAADAEGEGAGKGA</sequence>
<name>A0A1G7XLR7_9PSED</name>
<dbReference type="EMBL" id="FNCO01000003">
    <property type="protein sequence ID" value="SDG85144.1"/>
    <property type="molecule type" value="Genomic_DNA"/>
</dbReference>
<dbReference type="Gene3D" id="2.30.110.50">
    <property type="match status" value="1"/>
</dbReference>
<keyword evidence="2" id="KW-1185">Reference proteome</keyword>
<dbReference type="InterPro" id="IPR037026">
    <property type="entry name" value="Vgr_OB-fold_dom_sf"/>
</dbReference>
<dbReference type="SUPFAM" id="SSF69279">
    <property type="entry name" value="Phage tail proteins"/>
    <property type="match status" value="1"/>
</dbReference>
<gene>
    <name evidence="1" type="ORF">SAMN05216605_103326</name>
</gene>
<dbReference type="Gene3D" id="3.55.50.10">
    <property type="entry name" value="Baseplate protein-like domains"/>
    <property type="match status" value="1"/>
</dbReference>
<dbReference type="AlphaFoldDB" id="A0A1G7XLR7"/>
<organism evidence="1 2">
    <name type="scientific">Pseudomonas abietaniphila</name>
    <dbReference type="NCBI Taxonomy" id="89065"/>
    <lineage>
        <taxon>Bacteria</taxon>
        <taxon>Pseudomonadati</taxon>
        <taxon>Pseudomonadota</taxon>
        <taxon>Gammaproteobacteria</taxon>
        <taxon>Pseudomonadales</taxon>
        <taxon>Pseudomonadaceae</taxon>
        <taxon>Pseudomonas</taxon>
    </lineage>
</organism>
<dbReference type="Gene3D" id="2.40.50.230">
    <property type="entry name" value="Gp5 N-terminal domain"/>
    <property type="match status" value="1"/>
</dbReference>
<accession>A0A1G7XLR7</accession>
<dbReference type="SUPFAM" id="SSF69255">
    <property type="entry name" value="gp5 N-terminal domain-like"/>
    <property type="match status" value="1"/>
</dbReference>
<proteinExistence type="predicted"/>
<evidence type="ECO:0000313" key="1">
    <source>
        <dbReference type="EMBL" id="SDG85144.1"/>
    </source>
</evidence>
<dbReference type="OrthoDB" id="9762420at2"/>
<protein>
    <submittedName>
        <fullName evidence="1">Phage late control gene D protein (GPD)</fullName>
    </submittedName>
</protein>
<reference evidence="2" key="1">
    <citation type="submission" date="2016-10" db="EMBL/GenBank/DDBJ databases">
        <authorList>
            <person name="Varghese N."/>
            <person name="Submissions S."/>
        </authorList>
    </citation>
    <scope>NUCLEOTIDE SEQUENCE [LARGE SCALE GENOMIC DNA]</scope>
    <source>
        <strain evidence="2">ATCC 700689</strain>
    </source>
</reference>